<evidence type="ECO:0000256" key="3">
    <source>
        <dbReference type="ARBA" id="ARBA00012756"/>
    </source>
</evidence>
<dbReference type="InterPro" id="IPR006558">
    <property type="entry name" value="LamG-like"/>
</dbReference>
<dbReference type="InterPro" id="IPR050347">
    <property type="entry name" value="Bact_Beta-galactosidase"/>
</dbReference>
<dbReference type="InterPro" id="IPR006103">
    <property type="entry name" value="Glyco_hydro_2_cat"/>
</dbReference>
<evidence type="ECO:0000259" key="12">
    <source>
        <dbReference type="SMART" id="SM01038"/>
    </source>
</evidence>
<dbReference type="InterPro" id="IPR006104">
    <property type="entry name" value="Glyco_hydro_2_N"/>
</dbReference>
<evidence type="ECO:0000256" key="4">
    <source>
        <dbReference type="ARBA" id="ARBA00022729"/>
    </source>
</evidence>
<keyword evidence="6" id="KW-1015">Disulfide bond</keyword>
<evidence type="ECO:0000256" key="5">
    <source>
        <dbReference type="ARBA" id="ARBA00022801"/>
    </source>
</evidence>
<dbReference type="SUPFAM" id="SSF49785">
    <property type="entry name" value="Galactose-binding domain-like"/>
    <property type="match status" value="2"/>
</dbReference>
<name>A0A2T0SB07_9ACTN</name>
<evidence type="ECO:0000259" key="10">
    <source>
        <dbReference type="SMART" id="SM00560"/>
    </source>
</evidence>
<comment type="catalytic activity">
    <reaction evidence="1">
        <text>Hydrolysis of terminal non-reducing beta-D-galactose residues in beta-D-galactosides.</text>
        <dbReference type="EC" id="3.2.1.23"/>
    </reaction>
</comment>
<dbReference type="Gene3D" id="2.60.120.200">
    <property type="match status" value="1"/>
</dbReference>
<dbReference type="Gene3D" id="2.70.98.10">
    <property type="match status" value="1"/>
</dbReference>
<dbReference type="Pfam" id="PF02836">
    <property type="entry name" value="Glyco_hydro_2_C"/>
    <property type="match status" value="1"/>
</dbReference>
<keyword evidence="5" id="KW-0378">Hydrolase</keyword>
<evidence type="ECO:0000256" key="7">
    <source>
        <dbReference type="ARBA" id="ARBA00023295"/>
    </source>
</evidence>
<evidence type="ECO:0000256" key="6">
    <source>
        <dbReference type="ARBA" id="ARBA00023157"/>
    </source>
</evidence>
<evidence type="ECO:0000313" key="13">
    <source>
        <dbReference type="EMBL" id="PRY30596.1"/>
    </source>
</evidence>
<protein>
    <recommendedName>
        <fullName evidence="3">beta-galactosidase</fullName>
        <ecNumber evidence="3">3.2.1.23</ecNumber>
    </recommendedName>
    <alternativeName>
        <fullName evidence="8">Lactase</fullName>
    </alternativeName>
</protein>
<dbReference type="Pfam" id="PF00703">
    <property type="entry name" value="Glyco_hydro_2"/>
    <property type="match status" value="1"/>
</dbReference>
<reference evidence="13 14" key="1">
    <citation type="submission" date="2018-03" db="EMBL/GenBank/DDBJ databases">
        <title>Genomic Encyclopedia of Archaeal and Bacterial Type Strains, Phase II (KMG-II): from individual species to whole genera.</title>
        <authorList>
            <person name="Goeker M."/>
        </authorList>
    </citation>
    <scope>NUCLEOTIDE SEQUENCE [LARGE SCALE GENOMIC DNA]</scope>
    <source>
        <strain evidence="13 14">DSM 45348</strain>
    </source>
</reference>
<dbReference type="InterPro" id="IPR036156">
    <property type="entry name" value="Beta-gal/glucu_dom_sf"/>
</dbReference>
<evidence type="ECO:0000256" key="8">
    <source>
        <dbReference type="ARBA" id="ARBA00032230"/>
    </source>
</evidence>
<dbReference type="Pfam" id="PF13385">
    <property type="entry name" value="Laminin_G_3"/>
    <property type="match status" value="1"/>
</dbReference>
<dbReference type="InterPro" id="IPR013222">
    <property type="entry name" value="Glyco_hyd_98_carb-bd"/>
</dbReference>
<dbReference type="SUPFAM" id="SSF74650">
    <property type="entry name" value="Galactose mutarotase-like"/>
    <property type="match status" value="1"/>
</dbReference>
<dbReference type="GO" id="GO:0030246">
    <property type="term" value="F:carbohydrate binding"/>
    <property type="evidence" value="ECO:0007669"/>
    <property type="project" value="InterPro"/>
</dbReference>
<dbReference type="InterPro" id="IPR038637">
    <property type="entry name" value="NPCBM_sf"/>
</dbReference>
<dbReference type="InterPro" id="IPR013320">
    <property type="entry name" value="ConA-like_dom_sf"/>
</dbReference>
<accession>A0A2T0SB07</accession>
<keyword evidence="4 9" id="KW-0732">Signal</keyword>
<dbReference type="RefSeq" id="WP_106126223.1">
    <property type="nucleotide sequence ID" value="NZ_PVZG01000004.1"/>
</dbReference>
<dbReference type="InterPro" id="IPR011013">
    <property type="entry name" value="Gal_mutarotase_sf_dom"/>
</dbReference>
<dbReference type="SMART" id="SM00560">
    <property type="entry name" value="LamGL"/>
    <property type="match status" value="1"/>
</dbReference>
<dbReference type="PRINTS" id="PR00132">
    <property type="entry name" value="GLHYDRLASE2"/>
</dbReference>
<dbReference type="InterPro" id="IPR018905">
    <property type="entry name" value="A-galactase_NEW3"/>
</dbReference>
<dbReference type="Pfam" id="PF16353">
    <property type="entry name" value="LacZ_4"/>
    <property type="match status" value="1"/>
</dbReference>
<dbReference type="SUPFAM" id="SSF49303">
    <property type="entry name" value="beta-Galactosidase/glucuronidase domain"/>
    <property type="match status" value="2"/>
</dbReference>
<evidence type="ECO:0000256" key="2">
    <source>
        <dbReference type="ARBA" id="ARBA00007401"/>
    </source>
</evidence>
<evidence type="ECO:0000313" key="14">
    <source>
        <dbReference type="Proteomes" id="UP000239209"/>
    </source>
</evidence>
<dbReference type="GO" id="GO:0009341">
    <property type="term" value="C:beta-galactosidase complex"/>
    <property type="evidence" value="ECO:0007669"/>
    <property type="project" value="InterPro"/>
</dbReference>
<dbReference type="InterPro" id="IPR017853">
    <property type="entry name" value="GH"/>
</dbReference>
<dbReference type="SMART" id="SM00776">
    <property type="entry name" value="NPCBM"/>
    <property type="match status" value="1"/>
</dbReference>
<sequence>MRRLGLAGLVAVVVAGLGAAVTGGAASAADAPADVYAYLDDPRRIAENQVAPHAELRPYADVASARAGADDSPWVRSLDGTWRLSMADRPQDVPARFWAEDFDTSGWRAVTVPHTWQSDGLDHPVFRNTVTEMSPDDPPRVPRDVNPTGAYVRTVDVPQNWAGRRSFLRFEGVTSGYFVWVNGQYVGYDQGGYVPAEFELTSLLRPGRNTVAVQVHRWSAGSHLEVYDQWRFSGIFRSSWLYSTPGTALRDVTITTPRTDELRAVVAVDGAGAAGVRGRLFDARGAQVATFDAPVRNGVATLSGTVAGAKPWTDETPELYRLVVELLDGSGAVTHVTGQPVGFRVITVADRQLKVNGKRVVIRGTNHSDVDPDHGRHVPRARMRQDVELLKRFNLNAIRTAHYPSDPYLYALADEQGLWIDDEVEVETHHHDNCPSNCLADRPEYQDAFLDRFIGLVQRDKNHPSVLLWDTGNEAGLGAAHTAMAAWADQHDPTRPLYHQPNNPDGDAPFADVWGPRYPSPDSLADKARTTTKPIIMGEYVHAQGNSLGNLREFWDVVRENPSVQGGFIWDWVDQQLRRPLRVVPDTSGHGITAWINGMPAAVAGHDGTGRALSLSGLDDFVEVYRDPSLDAVSTGLTLDAWVKPATPWTGDLTIVAKGDHQYALKMKTQNTLEFFIHSGTWQAVQATVPADWYDRWHRVSGSYDGTTLRLFIDGVQVGQKAFTGTIDASPMPVNIGRNAETMRQDYRPGRMAHGAVDDVRVYHRALTPAQLAADPKTEAALALDFDTVDERGTYLSYGAGTAGNDGMVSPDRVPQPETAALAAVHSPIRIARTAGGALQVTSERTFTGTGDLRLRWQYEEAGGVLTSGSLPLDVPAGGTATVAVPAAPANPGNRERHLTVRAELVTATDWAPAGHAVAVEQFPAGGPQIAGVAAADPGGSVRTTSTADAVQLSGSRFVYTVNRRSGTLSSMRVGGAELLRSGPELDVWRPPLSNDEEEARSWRAVGLDRLVTTVSGVDVAGSAVTVRSTVAAPGVTDASFRQEVTYTVAANGDVRIAHRLTPQGRMRELPMLPRVGLRLGLPSAMDRFTWYGRGPGETYPDRVDGSPVGVYSSTVDEQYVPYENPQEYGNHTGVRWASLSDGTRGLLVAGDLHVGVTPFRDIDRAQYGFALQRTPGEVTLRADHAVSGVAETFHSVLPGYRVAADREYAYTMLLRPLSGAEAASGRPAGPETCAPAAGLTAADPEVEAGGSTTLTLTVTNSCPAEVRDVTAVTRLPAGWTAAPVALGTVPAGATRTATVTVTRGADTAVGEYPAIADVTGVAARKARVYAASAPVELQANPAPPAGDTALADATFLRVQNGWGPVERDRSNGEDNAGDGRPMVINGVPHARGLGVHADSSVAVHLGGRCASLTAAVGVDDETGAGGSVVFEVWADGVRRWASPRKTGNDAATDVNVPLTGVRRVELRVTDAADGNANDHADWGSAVLHCAT</sequence>
<feature type="domain" description="Beta galactosidase small chain/" evidence="12">
    <location>
        <begin position="952"/>
        <end position="1216"/>
    </location>
</feature>
<dbReference type="Pfam" id="PF02929">
    <property type="entry name" value="Bgal_small_N"/>
    <property type="match status" value="1"/>
</dbReference>
<dbReference type="SUPFAM" id="SSF51445">
    <property type="entry name" value="(Trans)glycosidases"/>
    <property type="match status" value="1"/>
</dbReference>
<dbReference type="InterPro" id="IPR008979">
    <property type="entry name" value="Galactose-bd-like_sf"/>
</dbReference>
<dbReference type="InterPro" id="IPR013783">
    <property type="entry name" value="Ig-like_fold"/>
</dbReference>
<feature type="chain" id="PRO_5015579816" description="beta-galactosidase" evidence="9">
    <location>
        <begin position="29"/>
        <end position="1492"/>
    </location>
</feature>
<gene>
    <name evidence="13" type="ORF">CLV70_104148</name>
</gene>
<dbReference type="PANTHER" id="PTHR46323:SF2">
    <property type="entry name" value="BETA-GALACTOSIDASE"/>
    <property type="match status" value="1"/>
</dbReference>
<feature type="domain" description="LamG-like jellyroll fold" evidence="10">
    <location>
        <begin position="635"/>
        <end position="770"/>
    </location>
</feature>
<dbReference type="SUPFAM" id="SSF49899">
    <property type="entry name" value="Concanavalin A-like lectins/glucanases"/>
    <property type="match status" value="1"/>
</dbReference>
<dbReference type="GO" id="GO:0005990">
    <property type="term" value="P:lactose catabolic process"/>
    <property type="evidence" value="ECO:0007669"/>
    <property type="project" value="TreeGrafter"/>
</dbReference>
<proteinExistence type="inferred from homology"/>
<dbReference type="EMBL" id="PVZG01000004">
    <property type="protein sequence ID" value="PRY30596.1"/>
    <property type="molecule type" value="Genomic_DNA"/>
</dbReference>
<organism evidence="13 14">
    <name type="scientific">Pseudosporangium ferrugineum</name>
    <dbReference type="NCBI Taxonomy" id="439699"/>
    <lineage>
        <taxon>Bacteria</taxon>
        <taxon>Bacillati</taxon>
        <taxon>Actinomycetota</taxon>
        <taxon>Actinomycetes</taxon>
        <taxon>Micromonosporales</taxon>
        <taxon>Micromonosporaceae</taxon>
        <taxon>Pseudosporangium</taxon>
    </lineage>
</organism>
<dbReference type="Pfam" id="PF08305">
    <property type="entry name" value="NPCBM"/>
    <property type="match status" value="1"/>
</dbReference>
<dbReference type="Gene3D" id="3.20.20.80">
    <property type="entry name" value="Glycosidases"/>
    <property type="match status" value="1"/>
</dbReference>
<dbReference type="EC" id="3.2.1.23" evidence="3"/>
<dbReference type="InterPro" id="IPR014718">
    <property type="entry name" value="GH-type_carb-bd"/>
</dbReference>
<evidence type="ECO:0000256" key="9">
    <source>
        <dbReference type="SAM" id="SignalP"/>
    </source>
</evidence>
<dbReference type="GO" id="GO:0004565">
    <property type="term" value="F:beta-galactosidase activity"/>
    <property type="evidence" value="ECO:0007669"/>
    <property type="project" value="UniProtKB-EC"/>
</dbReference>
<dbReference type="InterPro" id="IPR004199">
    <property type="entry name" value="B-gal_small/dom_5"/>
</dbReference>
<evidence type="ECO:0000256" key="1">
    <source>
        <dbReference type="ARBA" id="ARBA00001412"/>
    </source>
</evidence>
<dbReference type="Pfam" id="PF10633">
    <property type="entry name" value="NPCBM_assoc"/>
    <property type="match status" value="1"/>
</dbReference>
<dbReference type="InterPro" id="IPR006102">
    <property type="entry name" value="Ig-like_GH2"/>
</dbReference>
<evidence type="ECO:0000259" key="11">
    <source>
        <dbReference type="SMART" id="SM00776"/>
    </source>
</evidence>
<comment type="similarity">
    <text evidence="2">Belongs to the glycosyl hydrolase 2 family.</text>
</comment>
<dbReference type="PANTHER" id="PTHR46323">
    <property type="entry name" value="BETA-GALACTOSIDASE"/>
    <property type="match status" value="1"/>
</dbReference>
<comment type="caution">
    <text evidence="13">The sequence shown here is derived from an EMBL/GenBank/DDBJ whole genome shotgun (WGS) entry which is preliminary data.</text>
</comment>
<dbReference type="InterPro" id="IPR006101">
    <property type="entry name" value="Glyco_hydro_2"/>
</dbReference>
<feature type="domain" description="Glycosyl hydrolase family 98 putative carbohydrate-binding module" evidence="11">
    <location>
        <begin position="1345"/>
        <end position="1490"/>
    </location>
</feature>
<dbReference type="Pfam" id="PF02837">
    <property type="entry name" value="Glyco_hydro_2_N"/>
    <property type="match status" value="1"/>
</dbReference>
<dbReference type="Gene3D" id="2.60.120.1060">
    <property type="entry name" value="NPCBM/NEW2 domain"/>
    <property type="match status" value="1"/>
</dbReference>
<dbReference type="InterPro" id="IPR032312">
    <property type="entry name" value="LacZ_4"/>
</dbReference>
<dbReference type="Proteomes" id="UP000239209">
    <property type="component" value="Unassembled WGS sequence"/>
</dbReference>
<dbReference type="Gene3D" id="2.60.120.260">
    <property type="entry name" value="Galactose-binding domain-like"/>
    <property type="match status" value="1"/>
</dbReference>
<dbReference type="SMART" id="SM01038">
    <property type="entry name" value="Bgal_small_N"/>
    <property type="match status" value="1"/>
</dbReference>
<keyword evidence="7" id="KW-0326">Glycosidase</keyword>
<keyword evidence="14" id="KW-1185">Reference proteome</keyword>
<dbReference type="OrthoDB" id="9762066at2"/>
<feature type="signal peptide" evidence="9">
    <location>
        <begin position="1"/>
        <end position="28"/>
    </location>
</feature>
<dbReference type="Gene3D" id="2.60.40.10">
    <property type="entry name" value="Immunoglobulins"/>
    <property type="match status" value="3"/>
</dbReference>